<dbReference type="SUPFAM" id="SSF53850">
    <property type="entry name" value="Periplasmic binding protein-like II"/>
    <property type="match status" value="1"/>
</dbReference>
<evidence type="ECO:0000256" key="1">
    <source>
        <dbReference type="ARBA" id="ARBA00001916"/>
    </source>
</evidence>
<dbReference type="PIRSF" id="PIRSF001438">
    <property type="entry name" value="4pyrrol_synth_OHMeBilane_synth"/>
    <property type="match status" value="1"/>
</dbReference>
<dbReference type="PROSITE" id="PS00533">
    <property type="entry name" value="PORPHOBILINOGEN_DEAM"/>
    <property type="match status" value="1"/>
</dbReference>
<accession>A0A381QBD6</accession>
<dbReference type="GO" id="GO:0005737">
    <property type="term" value="C:cytoplasm"/>
    <property type="evidence" value="ECO:0007669"/>
    <property type="project" value="TreeGrafter"/>
</dbReference>
<dbReference type="AlphaFoldDB" id="A0A381QBD6"/>
<dbReference type="EMBL" id="UINC01001228">
    <property type="protein sequence ID" value="SUZ74973.1"/>
    <property type="molecule type" value="Genomic_DNA"/>
</dbReference>
<evidence type="ECO:0000256" key="3">
    <source>
        <dbReference type="ARBA" id="ARBA00012655"/>
    </source>
</evidence>
<sequence length="312" mass="32730">MALWQAHQVAAEIRTRSDYDCELVVIKTTGDRLADVSLSAVGGKNVFVKEIEQALVDGRIDLAVHSAKDMPADLPDGLAIPAVLPRDDARDAVILPADAAEPLDDSLGALGHALGAEPRVGSGSVRRVAQLSRMWPTAQFRLVRGNVGTRLSKLDRGNYDLLILAAAGLRRLGHADRISAYIRVDDCVPAPGQGIIAIETRADDQRAIAAVTPINDLETAAALTAERAVVRTLGGGCQVPIGAFAEASDSRLALRAIVASLDGSRLLRREATRPLDDACALGVATAEGLLEDGAGPLLDLARASHGDALDTQ</sequence>
<dbReference type="FunFam" id="3.40.190.10:FF:000005">
    <property type="entry name" value="Porphobilinogen deaminase"/>
    <property type="match status" value="1"/>
</dbReference>
<comment type="similarity">
    <text evidence="2">Belongs to the HMBS family.</text>
</comment>
<evidence type="ECO:0000259" key="6">
    <source>
        <dbReference type="Pfam" id="PF01379"/>
    </source>
</evidence>
<keyword evidence="4" id="KW-0808">Transferase</keyword>
<dbReference type="PANTHER" id="PTHR11557:SF0">
    <property type="entry name" value="PORPHOBILINOGEN DEAMINASE"/>
    <property type="match status" value="1"/>
</dbReference>
<name>A0A381QBD6_9ZZZZ</name>
<evidence type="ECO:0000256" key="2">
    <source>
        <dbReference type="ARBA" id="ARBA00005638"/>
    </source>
</evidence>
<dbReference type="InterPro" id="IPR022418">
    <property type="entry name" value="Porphobilinogen_deaminase_C"/>
</dbReference>
<evidence type="ECO:0000259" key="7">
    <source>
        <dbReference type="Pfam" id="PF03900"/>
    </source>
</evidence>
<comment type="cofactor">
    <cofactor evidence="1">
        <name>dipyrromethane</name>
        <dbReference type="ChEBI" id="CHEBI:60342"/>
    </cofactor>
</comment>
<dbReference type="SUPFAM" id="SSF54782">
    <property type="entry name" value="Porphobilinogen deaminase (hydroxymethylbilane synthase), C-terminal domain"/>
    <property type="match status" value="1"/>
</dbReference>
<dbReference type="NCBIfam" id="TIGR00212">
    <property type="entry name" value="hemC"/>
    <property type="match status" value="1"/>
</dbReference>
<organism evidence="8">
    <name type="scientific">marine metagenome</name>
    <dbReference type="NCBI Taxonomy" id="408172"/>
    <lineage>
        <taxon>unclassified sequences</taxon>
        <taxon>metagenomes</taxon>
        <taxon>ecological metagenomes</taxon>
    </lineage>
</organism>
<reference evidence="8" key="1">
    <citation type="submission" date="2018-05" db="EMBL/GenBank/DDBJ databases">
        <authorList>
            <person name="Lanie J.A."/>
            <person name="Ng W.-L."/>
            <person name="Kazmierczak K.M."/>
            <person name="Andrzejewski T.M."/>
            <person name="Davidsen T.M."/>
            <person name="Wayne K.J."/>
            <person name="Tettelin H."/>
            <person name="Glass J.I."/>
            <person name="Rusch D."/>
            <person name="Podicherti R."/>
            <person name="Tsui H.-C.T."/>
            <person name="Winkler M.E."/>
        </authorList>
    </citation>
    <scope>NUCLEOTIDE SEQUENCE</scope>
</reference>
<feature type="domain" description="Porphobilinogen deaminase N-terminal" evidence="6">
    <location>
        <begin position="1"/>
        <end position="207"/>
    </location>
</feature>
<evidence type="ECO:0000256" key="4">
    <source>
        <dbReference type="ARBA" id="ARBA00022679"/>
    </source>
</evidence>
<dbReference type="Gene3D" id="3.30.160.40">
    <property type="entry name" value="Porphobilinogen deaminase, C-terminal domain"/>
    <property type="match status" value="1"/>
</dbReference>
<dbReference type="InterPro" id="IPR036803">
    <property type="entry name" value="Porphobilinogen_deaminase_C_sf"/>
</dbReference>
<evidence type="ECO:0000256" key="5">
    <source>
        <dbReference type="ARBA" id="ARBA00023244"/>
    </source>
</evidence>
<keyword evidence="5" id="KW-0627">Porphyrin biosynthesis</keyword>
<dbReference type="PRINTS" id="PR00151">
    <property type="entry name" value="PORPHBDMNASE"/>
</dbReference>
<dbReference type="Gene3D" id="3.40.190.10">
    <property type="entry name" value="Periplasmic binding protein-like II"/>
    <property type="match status" value="2"/>
</dbReference>
<dbReference type="GO" id="GO:0006783">
    <property type="term" value="P:heme biosynthetic process"/>
    <property type="evidence" value="ECO:0007669"/>
    <property type="project" value="TreeGrafter"/>
</dbReference>
<evidence type="ECO:0000313" key="8">
    <source>
        <dbReference type="EMBL" id="SUZ74973.1"/>
    </source>
</evidence>
<gene>
    <name evidence="8" type="ORF">METZ01_LOCUS27827</name>
</gene>
<dbReference type="EC" id="2.5.1.61" evidence="3"/>
<proteinExistence type="inferred from homology"/>
<dbReference type="Pfam" id="PF01379">
    <property type="entry name" value="Porphobil_deam"/>
    <property type="match status" value="1"/>
</dbReference>
<dbReference type="InterPro" id="IPR000860">
    <property type="entry name" value="HemC"/>
</dbReference>
<dbReference type="Pfam" id="PF03900">
    <property type="entry name" value="Porphobil_deamC"/>
    <property type="match status" value="1"/>
</dbReference>
<dbReference type="GO" id="GO:0004418">
    <property type="term" value="F:hydroxymethylbilane synthase activity"/>
    <property type="evidence" value="ECO:0007669"/>
    <property type="project" value="UniProtKB-EC"/>
</dbReference>
<dbReference type="PANTHER" id="PTHR11557">
    <property type="entry name" value="PORPHOBILINOGEN DEAMINASE"/>
    <property type="match status" value="1"/>
</dbReference>
<feature type="domain" description="Porphobilinogen deaminase C-terminal" evidence="7">
    <location>
        <begin position="222"/>
        <end position="290"/>
    </location>
</feature>
<dbReference type="InterPro" id="IPR022417">
    <property type="entry name" value="Porphobilin_deaminase_N"/>
</dbReference>
<protein>
    <recommendedName>
        <fullName evidence="3">hydroxymethylbilane synthase</fullName>
        <ecNumber evidence="3">2.5.1.61</ecNumber>
    </recommendedName>
</protein>
<dbReference type="InterPro" id="IPR022419">
    <property type="entry name" value="Porphobilin_deaminase_cofac_BS"/>
</dbReference>